<organism evidence="8 9">
    <name type="scientific">Pollutimonas subterranea</name>
    <dbReference type="NCBI Taxonomy" id="2045210"/>
    <lineage>
        <taxon>Bacteria</taxon>
        <taxon>Pseudomonadati</taxon>
        <taxon>Pseudomonadota</taxon>
        <taxon>Betaproteobacteria</taxon>
        <taxon>Burkholderiales</taxon>
        <taxon>Alcaligenaceae</taxon>
        <taxon>Pollutimonas</taxon>
    </lineage>
</organism>
<evidence type="ECO:0000313" key="8">
    <source>
        <dbReference type="EMBL" id="PLC51522.1"/>
    </source>
</evidence>
<dbReference type="Pfam" id="PF01451">
    <property type="entry name" value="LMWPc"/>
    <property type="match status" value="1"/>
</dbReference>
<dbReference type="OrthoDB" id="9784339at2"/>
<comment type="similarity">
    <text evidence="1">Belongs to the low molecular weight phosphotyrosine protein phosphatase family.</text>
</comment>
<feature type="active site" evidence="6">
    <location>
        <position position="14"/>
    </location>
</feature>
<evidence type="ECO:0000259" key="7">
    <source>
        <dbReference type="SMART" id="SM00226"/>
    </source>
</evidence>
<dbReference type="PANTHER" id="PTHR11717">
    <property type="entry name" value="LOW MOLECULAR WEIGHT PROTEIN TYROSINE PHOSPHATASE"/>
    <property type="match status" value="1"/>
</dbReference>
<dbReference type="InterPro" id="IPR023485">
    <property type="entry name" value="Ptyr_pPase"/>
</dbReference>
<sequence>MDNILLVCVGNICRSPVAEALLQAQLPGKNIWSAGLSALVGKPADPLACAIAAEHGLDISAHRAQQLTSWMCANADLVLVMEDGHRQELESQYPLARGKIHCLGNIGRDKAFQIADPYRQPRTAFEAAHSAIEHGVDFWANRIRLLS</sequence>
<protein>
    <recommendedName>
        <fullName evidence="2">protein-tyrosine-phosphatase</fullName>
        <ecNumber evidence="2">3.1.3.48</ecNumber>
    </recommendedName>
</protein>
<gene>
    <name evidence="8" type="ORF">CR159_00315</name>
</gene>
<dbReference type="Gene3D" id="3.40.50.2300">
    <property type="match status" value="1"/>
</dbReference>
<feature type="domain" description="Phosphotyrosine protein phosphatase I" evidence="7">
    <location>
        <begin position="2"/>
        <end position="142"/>
    </location>
</feature>
<proteinExistence type="inferred from homology"/>
<keyword evidence="3" id="KW-0378">Hydrolase</keyword>
<evidence type="ECO:0000256" key="1">
    <source>
        <dbReference type="ARBA" id="ARBA00011063"/>
    </source>
</evidence>
<feature type="active site" description="Proton donor" evidence="6">
    <location>
        <position position="116"/>
    </location>
</feature>
<dbReference type="AlphaFoldDB" id="A0A2N4U923"/>
<dbReference type="SUPFAM" id="SSF52788">
    <property type="entry name" value="Phosphotyrosine protein phosphatases I"/>
    <property type="match status" value="1"/>
</dbReference>
<dbReference type="EC" id="3.1.3.48" evidence="2"/>
<evidence type="ECO:0000256" key="3">
    <source>
        <dbReference type="ARBA" id="ARBA00022801"/>
    </source>
</evidence>
<comment type="catalytic activity">
    <reaction evidence="5">
        <text>O-phospho-L-tyrosyl-[protein] + H2O = L-tyrosyl-[protein] + phosphate</text>
        <dbReference type="Rhea" id="RHEA:10684"/>
        <dbReference type="Rhea" id="RHEA-COMP:10136"/>
        <dbReference type="Rhea" id="RHEA-COMP:20101"/>
        <dbReference type="ChEBI" id="CHEBI:15377"/>
        <dbReference type="ChEBI" id="CHEBI:43474"/>
        <dbReference type="ChEBI" id="CHEBI:46858"/>
        <dbReference type="ChEBI" id="CHEBI:61978"/>
        <dbReference type="EC" id="3.1.3.48"/>
    </reaction>
</comment>
<evidence type="ECO:0000313" key="9">
    <source>
        <dbReference type="Proteomes" id="UP000234190"/>
    </source>
</evidence>
<dbReference type="Proteomes" id="UP000234190">
    <property type="component" value="Unassembled WGS sequence"/>
</dbReference>
<keyword evidence="9" id="KW-1185">Reference proteome</keyword>
<comment type="caution">
    <text evidence="8">The sequence shown here is derived from an EMBL/GenBank/DDBJ whole genome shotgun (WGS) entry which is preliminary data.</text>
</comment>
<dbReference type="EMBL" id="PDNW01000001">
    <property type="protein sequence ID" value="PLC51522.1"/>
    <property type="molecule type" value="Genomic_DNA"/>
</dbReference>
<evidence type="ECO:0000256" key="6">
    <source>
        <dbReference type="PIRSR" id="PIRSR617867-1"/>
    </source>
</evidence>
<dbReference type="GO" id="GO:0004725">
    <property type="term" value="F:protein tyrosine phosphatase activity"/>
    <property type="evidence" value="ECO:0007669"/>
    <property type="project" value="UniProtKB-EC"/>
</dbReference>
<dbReference type="PRINTS" id="PR00719">
    <property type="entry name" value="LMWPTPASE"/>
</dbReference>
<dbReference type="RefSeq" id="WP_102072012.1">
    <property type="nucleotide sequence ID" value="NZ_PDNW01000001.1"/>
</dbReference>
<dbReference type="SMART" id="SM00226">
    <property type="entry name" value="LMWPc"/>
    <property type="match status" value="1"/>
</dbReference>
<evidence type="ECO:0000256" key="4">
    <source>
        <dbReference type="ARBA" id="ARBA00022912"/>
    </source>
</evidence>
<dbReference type="InterPro" id="IPR050438">
    <property type="entry name" value="LMW_PTPase"/>
</dbReference>
<dbReference type="InterPro" id="IPR036196">
    <property type="entry name" value="Ptyr_pPase_sf"/>
</dbReference>
<evidence type="ECO:0000256" key="5">
    <source>
        <dbReference type="ARBA" id="ARBA00051722"/>
    </source>
</evidence>
<name>A0A2N4U923_9BURK</name>
<dbReference type="InterPro" id="IPR017867">
    <property type="entry name" value="Tyr_phospatase_low_mol_wt"/>
</dbReference>
<reference evidence="8 9" key="1">
    <citation type="submission" date="2017-10" db="EMBL/GenBank/DDBJ databases">
        <title>Two draft genome sequences of Pusillimonas sp. strains isolated from a nitrate- and radionuclide-contaminated groundwater in Russia.</title>
        <authorList>
            <person name="Grouzdev D.S."/>
            <person name="Tourova T.P."/>
            <person name="Goeva M.A."/>
            <person name="Babich T.L."/>
            <person name="Sokolova D.S."/>
            <person name="Abdullin R."/>
            <person name="Poltaraus A.B."/>
            <person name="Toshchakov S.V."/>
            <person name="Nazina T.N."/>
        </authorList>
    </citation>
    <scope>NUCLEOTIDE SEQUENCE [LARGE SCALE GENOMIC DNA]</scope>
    <source>
        <strain evidence="8 9">JR1/69-3-13</strain>
    </source>
</reference>
<keyword evidence="4" id="KW-0904">Protein phosphatase</keyword>
<dbReference type="PANTHER" id="PTHR11717:SF31">
    <property type="entry name" value="LOW MOLECULAR WEIGHT PROTEIN-TYROSINE-PHOSPHATASE ETP-RELATED"/>
    <property type="match status" value="1"/>
</dbReference>
<feature type="active site" description="Nucleophile" evidence="6">
    <location>
        <position position="8"/>
    </location>
</feature>
<accession>A0A2N4U923</accession>
<evidence type="ECO:0000256" key="2">
    <source>
        <dbReference type="ARBA" id="ARBA00013064"/>
    </source>
</evidence>
<dbReference type="CDD" id="cd16343">
    <property type="entry name" value="LMWPTP"/>
    <property type="match status" value="1"/>
</dbReference>